<gene>
    <name evidence="1" type="ORF">DBZ45_08840</name>
</gene>
<evidence type="ECO:0000313" key="2">
    <source>
        <dbReference type="Proteomes" id="UP000249166"/>
    </source>
</evidence>
<evidence type="ECO:0000313" key="1">
    <source>
        <dbReference type="EMBL" id="RAM37696.1"/>
    </source>
</evidence>
<dbReference type="EMBL" id="QLNP01000067">
    <property type="protein sequence ID" value="RAM37696.1"/>
    <property type="molecule type" value="Genomic_DNA"/>
</dbReference>
<protein>
    <submittedName>
        <fullName evidence="1">Uncharacterized protein</fullName>
    </submittedName>
</protein>
<dbReference type="Proteomes" id="UP000249166">
    <property type="component" value="Unassembled WGS sequence"/>
</dbReference>
<comment type="caution">
    <text evidence="1">The sequence shown here is derived from an EMBL/GenBank/DDBJ whole genome shotgun (WGS) entry which is preliminary data.</text>
</comment>
<sequence>MRATDDGDRFLDNDLEALLDRKWIFYEKASGPVTDVTITRVGLDVAEEFEHYRSDPRKRAQAARSSVLQWLYDEYLQGSNSPNISRFSTSTYGAFYGSEFTEGEIVQATRHLRDQQLIQGKAAMGGPIVRPQISPYGIQRIEHEDKPAAVVASERASVTYNYHFNNDGPVNLANNSPGAQQSITLTTTQINDARMATSAFSQTLPILGIPEERQAEAKQVITELEEETTAAAPQPGRLKSLLNKVVELAVLGTAEGAVGAVISLAEKAIEGL</sequence>
<organism evidence="1 2">
    <name type="scientific">Arthrobacter globiformis</name>
    <dbReference type="NCBI Taxonomy" id="1665"/>
    <lineage>
        <taxon>Bacteria</taxon>
        <taxon>Bacillati</taxon>
        <taxon>Actinomycetota</taxon>
        <taxon>Actinomycetes</taxon>
        <taxon>Micrococcales</taxon>
        <taxon>Micrococcaceae</taxon>
        <taxon>Arthrobacter</taxon>
    </lineage>
</organism>
<accession>A0A328HGC9</accession>
<dbReference type="AlphaFoldDB" id="A0A328HGC9"/>
<proteinExistence type="predicted"/>
<reference evidence="1 2" key="1">
    <citation type="submission" date="2018-04" db="EMBL/GenBank/DDBJ databases">
        <title>Bacteria isolated from cave deposits of Manipur.</title>
        <authorList>
            <person name="Sahoo D."/>
            <person name="Sarangthem I."/>
            <person name="Nandeibam J."/>
        </authorList>
    </citation>
    <scope>NUCLEOTIDE SEQUENCE [LARGE SCALE GENOMIC DNA]</scope>
    <source>
        <strain evidence="2">mrc11</strain>
    </source>
</reference>
<name>A0A328HGC9_ARTGO</name>